<protein>
    <recommendedName>
        <fullName evidence="4">Cytoplasmic protein</fullName>
    </recommendedName>
</protein>
<evidence type="ECO:0000256" key="1">
    <source>
        <dbReference type="SAM" id="Coils"/>
    </source>
</evidence>
<feature type="coiled-coil region" evidence="1">
    <location>
        <begin position="48"/>
        <end position="82"/>
    </location>
</feature>
<sequence length="82" mass="9259">MPRQDGTGPFGMGAGTGKGFGPCGLGMGWRRKFGGKRGLGRYFNWNWGQSKEEELKALSEYKEALQEELEDLNKEEMELKKK</sequence>
<evidence type="ECO:0008006" key="4">
    <source>
        <dbReference type="Google" id="ProtNLM"/>
    </source>
</evidence>
<dbReference type="Pfam" id="PF17253">
    <property type="entry name" value="DUF5320"/>
    <property type="match status" value="1"/>
</dbReference>
<gene>
    <name evidence="2" type="ORF">UR67_C0003G0019</name>
</gene>
<comment type="caution">
    <text evidence="2">The sequence shown here is derived from an EMBL/GenBank/DDBJ whole genome shotgun (WGS) entry which is preliminary data.</text>
</comment>
<organism evidence="2 3">
    <name type="scientific">candidate division CPR3 bacterium GW2011_GWF2_35_18</name>
    <dbReference type="NCBI Taxonomy" id="1618350"/>
    <lineage>
        <taxon>Bacteria</taxon>
        <taxon>Bacteria division CPR3</taxon>
    </lineage>
</organism>
<keyword evidence="1" id="KW-0175">Coiled coil</keyword>
<proteinExistence type="predicted"/>
<dbReference type="InterPro" id="IPR035205">
    <property type="entry name" value="DUF5320"/>
</dbReference>
<accession>A0A0G0C0U6</accession>
<dbReference type="Proteomes" id="UP000034581">
    <property type="component" value="Unassembled WGS sequence"/>
</dbReference>
<evidence type="ECO:0000313" key="3">
    <source>
        <dbReference type="Proteomes" id="UP000034581"/>
    </source>
</evidence>
<dbReference type="AlphaFoldDB" id="A0A0G0C0U6"/>
<evidence type="ECO:0000313" key="2">
    <source>
        <dbReference type="EMBL" id="KKP69741.1"/>
    </source>
</evidence>
<dbReference type="STRING" id="1618350.UR67_C0003G0019"/>
<name>A0A0G0C0U6_UNCC3</name>
<dbReference type="EMBL" id="LBQB01000003">
    <property type="protein sequence ID" value="KKP69741.1"/>
    <property type="molecule type" value="Genomic_DNA"/>
</dbReference>
<reference evidence="2 3" key="1">
    <citation type="journal article" date="2015" name="Nature">
        <title>rRNA introns, odd ribosomes, and small enigmatic genomes across a large radiation of phyla.</title>
        <authorList>
            <person name="Brown C.T."/>
            <person name="Hug L.A."/>
            <person name="Thomas B.C."/>
            <person name="Sharon I."/>
            <person name="Castelle C.J."/>
            <person name="Singh A."/>
            <person name="Wilkins M.J."/>
            <person name="Williams K.H."/>
            <person name="Banfield J.F."/>
        </authorList>
    </citation>
    <scope>NUCLEOTIDE SEQUENCE [LARGE SCALE GENOMIC DNA]</scope>
</reference>